<evidence type="ECO:0000313" key="3">
    <source>
        <dbReference type="Proteomes" id="UP000325315"/>
    </source>
</evidence>
<feature type="region of interest" description="Disordered" evidence="1">
    <location>
        <begin position="19"/>
        <end position="51"/>
    </location>
</feature>
<dbReference type="EMBL" id="SMMG02000001">
    <property type="protein sequence ID" value="KAA3487521.1"/>
    <property type="molecule type" value="Genomic_DNA"/>
</dbReference>
<comment type="caution">
    <text evidence="2">The sequence shown here is derived from an EMBL/GenBank/DDBJ whole genome shotgun (WGS) entry which is preliminary data.</text>
</comment>
<reference evidence="2" key="1">
    <citation type="submission" date="2019-08" db="EMBL/GenBank/DDBJ databases">
        <authorList>
            <person name="Liu F."/>
        </authorList>
    </citation>
    <scope>NUCLEOTIDE SEQUENCE [LARGE SCALE GENOMIC DNA]</scope>
    <source>
        <strain evidence="2">PA1801</strain>
        <tissue evidence="2">Leaf</tissue>
    </source>
</reference>
<dbReference type="Proteomes" id="UP000325315">
    <property type="component" value="Unassembled WGS sequence"/>
</dbReference>
<gene>
    <name evidence="2" type="ORF">EPI10_031338</name>
</gene>
<dbReference type="AlphaFoldDB" id="A0A5B6WZX1"/>
<protein>
    <submittedName>
        <fullName evidence="2">Chaperone surA</fullName>
    </submittedName>
</protein>
<sequence>MFGNASYFVLALNTDPNRAEADDVESNAPAPDQGTAPSESRPVTIDQGEGAREAFLHMMNEWYVEFVRTNPTTQPPPPLPIPQPVPVAPQGMEFVRLNKPPVDKIRKQGAEDSGPMLMMIQSESSFGLKTPSGYLMTCLAHRMNV</sequence>
<evidence type="ECO:0000256" key="1">
    <source>
        <dbReference type="SAM" id="MobiDB-lite"/>
    </source>
</evidence>
<proteinExistence type="predicted"/>
<organism evidence="2 3">
    <name type="scientific">Gossypium australe</name>
    <dbReference type="NCBI Taxonomy" id="47621"/>
    <lineage>
        <taxon>Eukaryota</taxon>
        <taxon>Viridiplantae</taxon>
        <taxon>Streptophyta</taxon>
        <taxon>Embryophyta</taxon>
        <taxon>Tracheophyta</taxon>
        <taxon>Spermatophyta</taxon>
        <taxon>Magnoliopsida</taxon>
        <taxon>eudicotyledons</taxon>
        <taxon>Gunneridae</taxon>
        <taxon>Pentapetalae</taxon>
        <taxon>rosids</taxon>
        <taxon>malvids</taxon>
        <taxon>Malvales</taxon>
        <taxon>Malvaceae</taxon>
        <taxon>Malvoideae</taxon>
        <taxon>Gossypium</taxon>
    </lineage>
</organism>
<evidence type="ECO:0000313" key="2">
    <source>
        <dbReference type="EMBL" id="KAA3487521.1"/>
    </source>
</evidence>
<keyword evidence="3" id="KW-1185">Reference proteome</keyword>
<name>A0A5B6WZX1_9ROSI</name>
<accession>A0A5B6WZX1</accession>